<dbReference type="AlphaFoldDB" id="A0A261S3Q1"/>
<dbReference type="Gene3D" id="1.10.10.10">
    <property type="entry name" value="Winged helix-like DNA-binding domain superfamily/Winged helix DNA-binding domain"/>
    <property type="match status" value="1"/>
</dbReference>
<dbReference type="Proteomes" id="UP000216020">
    <property type="component" value="Unassembled WGS sequence"/>
</dbReference>
<organism evidence="5 6">
    <name type="scientific">Bordetella genomosp. 10</name>
    <dbReference type="NCBI Taxonomy" id="1416804"/>
    <lineage>
        <taxon>Bacteria</taxon>
        <taxon>Pseudomonadati</taxon>
        <taxon>Pseudomonadota</taxon>
        <taxon>Betaproteobacteria</taxon>
        <taxon>Burkholderiales</taxon>
        <taxon>Alcaligenaceae</taxon>
        <taxon>Bordetella</taxon>
    </lineage>
</organism>
<evidence type="ECO:0000313" key="6">
    <source>
        <dbReference type="Proteomes" id="UP000216020"/>
    </source>
</evidence>
<dbReference type="Pfam" id="PF17782">
    <property type="entry name" value="WHD_DprA"/>
    <property type="match status" value="1"/>
</dbReference>
<comment type="similarity">
    <text evidence="1">Belongs to the DprA/Smf family.</text>
</comment>
<accession>A0A261S3Q1</accession>
<dbReference type="InterPro" id="IPR003488">
    <property type="entry name" value="DprA"/>
</dbReference>
<name>A0A261S3Q1_9BORD</name>
<evidence type="ECO:0000256" key="1">
    <source>
        <dbReference type="ARBA" id="ARBA00006525"/>
    </source>
</evidence>
<dbReference type="GO" id="GO:0009294">
    <property type="term" value="P:DNA-mediated transformation"/>
    <property type="evidence" value="ECO:0007669"/>
    <property type="project" value="InterPro"/>
</dbReference>
<evidence type="ECO:0000313" key="5">
    <source>
        <dbReference type="EMBL" id="OZI31966.1"/>
    </source>
</evidence>
<dbReference type="EMBL" id="NEVM01000005">
    <property type="protein sequence ID" value="OZI31966.1"/>
    <property type="molecule type" value="Genomic_DNA"/>
</dbReference>
<dbReference type="InterPro" id="IPR057666">
    <property type="entry name" value="DrpA_SLOG"/>
</dbReference>
<proteinExistence type="inferred from homology"/>
<dbReference type="InterPro" id="IPR036388">
    <property type="entry name" value="WH-like_DNA-bd_sf"/>
</dbReference>
<comment type="caution">
    <text evidence="5">The sequence shown here is derived from an EMBL/GenBank/DDBJ whole genome shotgun (WGS) entry which is preliminary data.</text>
</comment>
<dbReference type="PANTHER" id="PTHR43022">
    <property type="entry name" value="PROTEIN SMF"/>
    <property type="match status" value="1"/>
</dbReference>
<dbReference type="RefSeq" id="WP_094856372.1">
    <property type="nucleotide sequence ID" value="NZ_NEVM01000005.1"/>
</dbReference>
<evidence type="ECO:0000256" key="2">
    <source>
        <dbReference type="SAM" id="MobiDB-lite"/>
    </source>
</evidence>
<protein>
    <submittedName>
        <fullName evidence="5">DNA protecting protein DprA</fullName>
    </submittedName>
</protein>
<dbReference type="Pfam" id="PF02481">
    <property type="entry name" value="DNA_processg_A"/>
    <property type="match status" value="1"/>
</dbReference>
<feature type="compositionally biased region" description="Acidic residues" evidence="2">
    <location>
        <begin position="310"/>
        <end position="319"/>
    </location>
</feature>
<feature type="domain" description="DprA winged helix" evidence="4">
    <location>
        <begin position="358"/>
        <end position="408"/>
    </location>
</feature>
<feature type="compositionally biased region" description="Basic and acidic residues" evidence="2">
    <location>
        <begin position="320"/>
        <end position="332"/>
    </location>
</feature>
<dbReference type="NCBIfam" id="TIGR00732">
    <property type="entry name" value="dprA"/>
    <property type="match status" value="1"/>
</dbReference>
<dbReference type="InterPro" id="IPR041614">
    <property type="entry name" value="DprA_WH"/>
</dbReference>
<dbReference type="Gene3D" id="3.40.50.450">
    <property type="match status" value="1"/>
</dbReference>
<feature type="domain" description="Smf/DprA SLOG" evidence="3">
    <location>
        <begin position="86"/>
        <end position="297"/>
    </location>
</feature>
<dbReference type="PANTHER" id="PTHR43022:SF1">
    <property type="entry name" value="PROTEIN SMF"/>
    <property type="match status" value="1"/>
</dbReference>
<gene>
    <name evidence="5" type="ORF">CAL29_29395</name>
</gene>
<dbReference type="SUPFAM" id="SSF102405">
    <property type="entry name" value="MCP/YpsA-like"/>
    <property type="match status" value="1"/>
</dbReference>
<dbReference type="OrthoDB" id="9785707at2"/>
<evidence type="ECO:0000259" key="3">
    <source>
        <dbReference type="Pfam" id="PF02481"/>
    </source>
</evidence>
<keyword evidence="6" id="KW-1185">Reference proteome</keyword>
<feature type="region of interest" description="Disordered" evidence="2">
    <location>
        <begin position="296"/>
        <end position="344"/>
    </location>
</feature>
<reference evidence="6" key="1">
    <citation type="submission" date="2017-05" db="EMBL/GenBank/DDBJ databases">
        <title>Complete and WGS of Bordetella genogroups.</title>
        <authorList>
            <person name="Spilker T."/>
            <person name="Lipuma J."/>
        </authorList>
    </citation>
    <scope>NUCLEOTIDE SEQUENCE [LARGE SCALE GENOMIC DNA]</scope>
    <source>
        <strain evidence="6">AU16122</strain>
    </source>
</reference>
<sequence length="426" mass="44368">MPFTHDPMELSAWLRLSLEPGLRPADAYVLLGAMGLPQQVYARPAAELAQWVPGPLARQLAAPPVPALAARIAAALDWARQPDHHLLCLADAAYPRALLDVGDPPPLLYVRGDPALLARPSLAIVGARNATPDGCDNAHAFARHLAAQGWCVVSGLAAGIDAAAHEGALAAGAAGAATVAVLGTGIDVVYPLHHAALATRIAESGALVSEFPLGTPALPHHFPRRNRLVAGLARGVLVVEAASRSGSLITARLAGEYGREVFAIPGSIHSPLTRGCHALIRQGAKLVESARDIADELGGGKPARAHGPGMDEDPEENVDENAHENTDPHADSQTDQNTDASTHEAMDKGMAGAARAHALPGRPDAALLACLGHDPVHRETLMLRSGLASAELDAALLRLELAGQVARRESGYFQRSRGGARARGKD</sequence>
<evidence type="ECO:0000259" key="4">
    <source>
        <dbReference type="Pfam" id="PF17782"/>
    </source>
</evidence>